<evidence type="ECO:0000313" key="2">
    <source>
        <dbReference type="Proteomes" id="UP000034350"/>
    </source>
</evidence>
<dbReference type="VEuPathDB" id="MicrosporidiaDB:AAJ76_403000388"/>
<comment type="caution">
    <text evidence="1">The sequence shown here is derived from an EMBL/GenBank/DDBJ whole genome shotgun (WGS) entry which is preliminary data.</text>
</comment>
<protein>
    <submittedName>
        <fullName evidence="1">Uncharacterized protein</fullName>
    </submittedName>
</protein>
<dbReference type="GeneID" id="36320517"/>
<dbReference type="Proteomes" id="UP000034350">
    <property type="component" value="Unassembled WGS sequence"/>
</dbReference>
<accession>A0A0F9W9C1</accession>
<organism evidence="1 2">
    <name type="scientific">Vairimorpha ceranae</name>
    <dbReference type="NCBI Taxonomy" id="40302"/>
    <lineage>
        <taxon>Eukaryota</taxon>
        <taxon>Fungi</taxon>
        <taxon>Fungi incertae sedis</taxon>
        <taxon>Microsporidia</taxon>
        <taxon>Nosematidae</taxon>
        <taxon>Vairimorpha</taxon>
    </lineage>
</organism>
<keyword evidence="2" id="KW-1185">Reference proteome</keyword>
<name>A0A0F9W9C1_9MICR</name>
<sequence length="83" mass="9986">MQNKRREKNVNEINAIFEEEIGIKLEEMFCNACLGRVKQVLGDKNIIRCTRRKCRKSGVFLTKKPYYNTKLHWEDVNKILFFF</sequence>
<dbReference type="EMBL" id="JPQZ01000403">
    <property type="protein sequence ID" value="KKO73595.1"/>
    <property type="molecule type" value="Genomic_DNA"/>
</dbReference>
<reference evidence="1 2" key="1">
    <citation type="journal article" date="2015" name="Environ. Microbiol.">
        <title>Genome analyses suggest the presence of polyploidy and recent human-driven expansions in eight global populations of the honeybee pathogen Nosema ceranae.</title>
        <authorList>
            <person name="Pelin A."/>
            <person name="Selman M."/>
            <person name="Aris-Brosou S."/>
            <person name="Farinelli L."/>
            <person name="Corradi N."/>
        </authorList>
    </citation>
    <scope>NUCLEOTIDE SEQUENCE [LARGE SCALE GENOMIC DNA]</scope>
    <source>
        <strain evidence="1 2">PA08 1199</strain>
    </source>
</reference>
<proteinExistence type="predicted"/>
<gene>
    <name evidence="1" type="ORF">AAJ76_403000388</name>
</gene>
<dbReference type="RefSeq" id="XP_024329337.1">
    <property type="nucleotide sequence ID" value="XM_024475571.1"/>
</dbReference>
<evidence type="ECO:0000313" key="1">
    <source>
        <dbReference type="EMBL" id="KKO73595.1"/>
    </source>
</evidence>
<dbReference type="AlphaFoldDB" id="A0A0F9W9C1"/>